<dbReference type="EMBL" id="RBAH01000002">
    <property type="protein sequence ID" value="RKN86266.1"/>
    <property type="molecule type" value="Genomic_DNA"/>
</dbReference>
<comment type="caution">
    <text evidence="6">The sequence shown here is derived from an EMBL/GenBank/DDBJ whole genome shotgun (WGS) entry which is preliminary data.</text>
</comment>
<dbReference type="Pfam" id="PF10566">
    <property type="entry name" value="Glyco_hydro_97"/>
    <property type="match status" value="1"/>
</dbReference>
<dbReference type="SUPFAM" id="SSF51445">
    <property type="entry name" value="(Trans)glycosidases"/>
    <property type="match status" value="1"/>
</dbReference>
<evidence type="ECO:0000259" key="5">
    <source>
        <dbReference type="Pfam" id="PF14509"/>
    </source>
</evidence>
<organism evidence="6 7">
    <name type="scientific">Paenibacillus ginsengarvi</name>
    <dbReference type="NCBI Taxonomy" id="400777"/>
    <lineage>
        <taxon>Bacteria</taxon>
        <taxon>Bacillati</taxon>
        <taxon>Bacillota</taxon>
        <taxon>Bacilli</taxon>
        <taxon>Bacillales</taxon>
        <taxon>Paenibacillaceae</taxon>
        <taxon>Paenibacillus</taxon>
    </lineage>
</organism>
<dbReference type="PANTHER" id="PTHR35803">
    <property type="entry name" value="GLUCAN 1,4-ALPHA-GLUCOSIDASE SUSB-RELATED"/>
    <property type="match status" value="1"/>
</dbReference>
<keyword evidence="1" id="KW-0378">Hydrolase</keyword>
<feature type="domain" description="Glycosyl-hydrolase 97 C-terminal oligomerisation" evidence="5">
    <location>
        <begin position="535"/>
        <end position="629"/>
    </location>
</feature>
<accession>A0A3B0CUN3</accession>
<proteinExistence type="predicted"/>
<dbReference type="Proteomes" id="UP000282311">
    <property type="component" value="Unassembled WGS sequence"/>
</dbReference>
<sequence>MAAVARLIHARGKGRTGMRLETTTGTSVELESPGGQLTATIGVDSAGRLRFAVANAGRTMIEPSEMGIIVDGTDLGEGVRIGPTKKETIDETYRTRGCHETAINRCVVLTLEVAHQPTGQRYFVQARAYDDGFAYRYIVPGDGVRTVGGERSSWTIPTGSKVWFFERNSGWKLKSYAGEWIHTAPESLSDISSQGPVQGTPLVLEFPYPYGYAAIMEAALYDYSGMRLEAVGNRTMQANFSEGAAGFPVAGRIVTPWRVTMVASDLNGLVNSDLIESLNPPPLPGLFADRSYIKPGRSVWRWWSQGTGTPQEERDYVDYAVRLGFEYTTVDEGWELWPDSWNELRELARYAASRGIGVFVWKRSKEIDDPAGGFKQMSDFFDAVREAGAVGLKIDFIDNEAKAAIDFETNALRLAAERKLMINFHGISKPTGEARTYPNEITREGIRGLELNKMKEGPIPAFHNAALPFTRFVAGHGDYTPVGYSNPGPTTYAHQLATAIVFTSPLQVIAENPAILLEDERVILALDVLKAIPPVWDETRVLAPSTIAELAVFARRSGLCWFVGVLNGTEETRTIEMLDLSFLSPGTYDVILLSSPEPRTFERVERRLGSAERSLAVTMGPADGWVAMFVPSAF</sequence>
<evidence type="ECO:0000313" key="6">
    <source>
        <dbReference type="EMBL" id="RKN86266.1"/>
    </source>
</evidence>
<evidence type="ECO:0000256" key="1">
    <source>
        <dbReference type="ARBA" id="ARBA00022801"/>
    </source>
</evidence>
<dbReference type="Pfam" id="PF14509">
    <property type="entry name" value="GH97_C"/>
    <property type="match status" value="1"/>
</dbReference>
<dbReference type="InterPro" id="IPR052720">
    <property type="entry name" value="Glycosyl_hydrolase_97"/>
</dbReference>
<feature type="domain" description="Glycosyl-hydrolase 97 N-terminal" evidence="4">
    <location>
        <begin position="30"/>
        <end position="281"/>
    </location>
</feature>
<protein>
    <submittedName>
        <fullName evidence="6">Alpha-glucosidase</fullName>
    </submittedName>
</protein>
<gene>
    <name evidence="6" type="ORF">D7M11_04445</name>
</gene>
<dbReference type="InterPro" id="IPR013785">
    <property type="entry name" value="Aldolase_TIM"/>
</dbReference>
<dbReference type="InterPro" id="IPR019563">
    <property type="entry name" value="GH97_catalytic"/>
</dbReference>
<dbReference type="Gene3D" id="2.70.98.10">
    <property type="match status" value="1"/>
</dbReference>
<dbReference type="GO" id="GO:0016798">
    <property type="term" value="F:hydrolase activity, acting on glycosyl bonds"/>
    <property type="evidence" value="ECO:0007669"/>
    <property type="project" value="UniProtKB-KW"/>
</dbReference>
<dbReference type="GO" id="GO:0030246">
    <property type="term" value="F:carbohydrate binding"/>
    <property type="evidence" value="ECO:0007669"/>
    <property type="project" value="InterPro"/>
</dbReference>
<reference evidence="6 7" key="1">
    <citation type="journal article" date="2007" name="Int. J. Syst. Evol. Microbiol.">
        <title>Paenibacillus ginsengarvi sp. nov., isolated from soil from ginseng cultivation.</title>
        <authorList>
            <person name="Yoon M.H."/>
            <person name="Ten L.N."/>
            <person name="Im W.T."/>
        </authorList>
    </citation>
    <scope>NUCLEOTIDE SEQUENCE [LARGE SCALE GENOMIC DNA]</scope>
    <source>
        <strain evidence="6 7">KCTC 13059</strain>
    </source>
</reference>
<feature type="domain" description="Glycosyl-hydrolase 97 catalytic" evidence="3">
    <location>
        <begin position="309"/>
        <end position="446"/>
    </location>
</feature>
<evidence type="ECO:0000313" key="7">
    <source>
        <dbReference type="Proteomes" id="UP000282311"/>
    </source>
</evidence>
<name>A0A3B0CUN3_9BACL</name>
<dbReference type="InterPro" id="IPR029483">
    <property type="entry name" value="GH97_C"/>
</dbReference>
<dbReference type="InterPro" id="IPR014718">
    <property type="entry name" value="GH-type_carb-bd"/>
</dbReference>
<dbReference type="InterPro" id="IPR029486">
    <property type="entry name" value="GH97_N"/>
</dbReference>
<dbReference type="AlphaFoldDB" id="A0A3B0CUN3"/>
<keyword evidence="7" id="KW-1185">Reference proteome</keyword>
<keyword evidence="2" id="KW-0326">Glycosidase</keyword>
<dbReference type="Gene3D" id="3.20.20.70">
    <property type="entry name" value="Aldolase class I"/>
    <property type="match status" value="1"/>
</dbReference>
<evidence type="ECO:0000259" key="4">
    <source>
        <dbReference type="Pfam" id="PF14508"/>
    </source>
</evidence>
<dbReference type="InterPro" id="IPR017853">
    <property type="entry name" value="GH"/>
</dbReference>
<evidence type="ECO:0000259" key="3">
    <source>
        <dbReference type="Pfam" id="PF10566"/>
    </source>
</evidence>
<evidence type="ECO:0000256" key="2">
    <source>
        <dbReference type="ARBA" id="ARBA00023295"/>
    </source>
</evidence>
<dbReference type="InterPro" id="IPR013780">
    <property type="entry name" value="Glyco_hydro_b"/>
</dbReference>
<dbReference type="Gene3D" id="2.60.40.1180">
    <property type="entry name" value="Golgi alpha-mannosidase II"/>
    <property type="match status" value="1"/>
</dbReference>
<dbReference type="Pfam" id="PF14508">
    <property type="entry name" value="GH97_N"/>
    <property type="match status" value="1"/>
</dbReference>